<name>A0A0F9I888_9ZZZZ</name>
<accession>A0A0F9I888</accession>
<organism evidence="1">
    <name type="scientific">marine sediment metagenome</name>
    <dbReference type="NCBI Taxonomy" id="412755"/>
    <lineage>
        <taxon>unclassified sequences</taxon>
        <taxon>metagenomes</taxon>
        <taxon>ecological metagenomes</taxon>
    </lineage>
</organism>
<gene>
    <name evidence="1" type="ORF">LCGC14_1691680</name>
</gene>
<evidence type="ECO:0000313" key="1">
    <source>
        <dbReference type="EMBL" id="KKM15874.1"/>
    </source>
</evidence>
<proteinExistence type="predicted"/>
<protein>
    <submittedName>
        <fullName evidence="1">Uncharacterized protein</fullName>
    </submittedName>
</protein>
<dbReference type="EMBL" id="LAZR01014805">
    <property type="protein sequence ID" value="KKM15874.1"/>
    <property type="molecule type" value="Genomic_DNA"/>
</dbReference>
<dbReference type="AlphaFoldDB" id="A0A0F9I888"/>
<comment type="caution">
    <text evidence="1">The sequence shown here is derived from an EMBL/GenBank/DDBJ whole genome shotgun (WGS) entry which is preliminary data.</text>
</comment>
<sequence>MAKSRRMNVMFPLGGLDRSGAYRQQKPYTTTSCENVRPEGLITGRYRGGSRPGLVESHRDSLGSEVRFLAPMILLPTDGFMSFSDTFSGTEMSAAWTLATWSADVPNILSGSLASIDDSVADAAVTLETLSIDITEVYEVEIFVVPWNGEHHGKYRIYARMDDTTPNYTVEGIVVELIMTGADGSYSWSLVSY</sequence>
<reference evidence="1" key="1">
    <citation type="journal article" date="2015" name="Nature">
        <title>Complex archaea that bridge the gap between prokaryotes and eukaryotes.</title>
        <authorList>
            <person name="Spang A."/>
            <person name="Saw J.H."/>
            <person name="Jorgensen S.L."/>
            <person name="Zaremba-Niedzwiedzka K."/>
            <person name="Martijn J."/>
            <person name="Lind A.E."/>
            <person name="van Eijk R."/>
            <person name="Schleper C."/>
            <person name="Guy L."/>
            <person name="Ettema T.J."/>
        </authorList>
    </citation>
    <scope>NUCLEOTIDE SEQUENCE</scope>
</reference>
<feature type="non-terminal residue" evidence="1">
    <location>
        <position position="193"/>
    </location>
</feature>